<dbReference type="PANTHER" id="PTHR34450">
    <property type="entry name" value="DEFENSIN-LIKE PROTEIN 245-RELATED"/>
    <property type="match status" value="1"/>
</dbReference>
<evidence type="ECO:0000256" key="6">
    <source>
        <dbReference type="SAM" id="SignalP"/>
    </source>
</evidence>
<organism evidence="7">
    <name type="scientific">Leavenworthia alabamica</name>
    <name type="common">Alabama glade-cress</name>
    <dbReference type="NCBI Taxonomy" id="310722"/>
    <lineage>
        <taxon>Eukaryota</taxon>
        <taxon>Viridiplantae</taxon>
        <taxon>Streptophyta</taxon>
        <taxon>Embryophyta</taxon>
        <taxon>Tracheophyta</taxon>
        <taxon>Spermatophyta</taxon>
        <taxon>Magnoliopsida</taxon>
        <taxon>eudicotyledons</taxon>
        <taxon>Gunneridae</taxon>
        <taxon>Pentapetalae</taxon>
        <taxon>rosids</taxon>
        <taxon>malvids</taxon>
        <taxon>Brassicales</taxon>
        <taxon>Brassicaceae</taxon>
        <taxon>Cardamineae</taxon>
        <taxon>Leavenworthia</taxon>
    </lineage>
</organism>
<keyword evidence="4 6" id="KW-0732">Signal</keyword>
<evidence type="ECO:0000256" key="1">
    <source>
        <dbReference type="ARBA" id="ARBA00004613"/>
    </source>
</evidence>
<feature type="signal peptide" evidence="6">
    <location>
        <begin position="1"/>
        <end position="21"/>
    </location>
</feature>
<comment type="subcellular location">
    <subcellularLocation>
        <location evidence="1">Secreted</location>
    </subcellularLocation>
</comment>
<evidence type="ECO:0000256" key="5">
    <source>
        <dbReference type="ARBA" id="ARBA00023157"/>
    </source>
</evidence>
<dbReference type="Pfam" id="PF06876">
    <property type="entry name" value="SCRL"/>
    <property type="match status" value="1"/>
</dbReference>
<evidence type="ECO:0000256" key="3">
    <source>
        <dbReference type="ARBA" id="ARBA00022525"/>
    </source>
</evidence>
<name>A0A2Z4HJG3_LEAAL</name>
<dbReference type="InterPro" id="IPR010682">
    <property type="entry name" value="SCRL"/>
</dbReference>
<protein>
    <submittedName>
        <fullName evidence="7">SCR-like protein</fullName>
    </submittedName>
</protein>
<dbReference type="PANTHER" id="PTHR34450:SF4">
    <property type="entry name" value="DEFENSIN-LIKE PROTEIN 226-RELATED"/>
    <property type="match status" value="1"/>
</dbReference>
<keyword evidence="3" id="KW-0964">Secreted</keyword>
<comment type="similarity">
    <text evidence="2">Belongs to the DEFL family.</text>
</comment>
<feature type="chain" id="PRO_5016392135" evidence="6">
    <location>
        <begin position="22"/>
        <end position="80"/>
    </location>
</feature>
<proteinExistence type="inferred from homology"/>
<dbReference type="GO" id="GO:0005576">
    <property type="term" value="C:extracellular region"/>
    <property type="evidence" value="ECO:0007669"/>
    <property type="project" value="UniProtKB-SubCell"/>
</dbReference>
<evidence type="ECO:0000313" key="7">
    <source>
        <dbReference type="EMBL" id="AWW15241.1"/>
    </source>
</evidence>
<evidence type="ECO:0000256" key="2">
    <source>
        <dbReference type="ARBA" id="ARBA00006722"/>
    </source>
</evidence>
<reference evidence="7" key="1">
    <citation type="submission" date="2017-07" db="EMBL/GenBank/DDBJ databases">
        <title>The Unusual S Locus of Leavenworthia is Composed of Two Sets of Paralogous Loci.</title>
        <authorList>
            <person name="Chantha S.-C."/>
            <person name="Herman A.C."/>
            <person name="Castric V."/>
            <person name="Vekemans X."/>
            <person name="Marande W."/>
            <person name="Schoen D.J."/>
        </authorList>
    </citation>
    <scope>NUCLEOTIDE SEQUENCE</scope>
    <source>
        <strain evidence="7">LaSRK</strain>
    </source>
</reference>
<sequence length="80" mass="9224">MRCAVLLMVSYVLMSFLISHAQDVENKRWKRWCNISAAYPGQCGDNGNKQCKQDLKNKNPYECSCGNKIQTRICHCTYCL</sequence>
<dbReference type="EMBL" id="MF572329">
    <property type="protein sequence ID" value="AWW15241.1"/>
    <property type="molecule type" value="Genomic_DNA"/>
</dbReference>
<dbReference type="AlphaFoldDB" id="A0A2Z4HJG3"/>
<evidence type="ECO:0000256" key="4">
    <source>
        <dbReference type="ARBA" id="ARBA00022729"/>
    </source>
</evidence>
<keyword evidence="5" id="KW-1015">Disulfide bond</keyword>
<accession>A0A2Z4HJG3</accession>
<dbReference type="GO" id="GO:0007165">
    <property type="term" value="P:signal transduction"/>
    <property type="evidence" value="ECO:0007669"/>
    <property type="project" value="InterPro"/>
</dbReference>